<dbReference type="PANTHER" id="PTHR12680">
    <property type="entry name" value="PUTATIVE HOMEODOMAIN TRANSCRIPTION FACTOR PHTF"/>
    <property type="match status" value="1"/>
</dbReference>
<dbReference type="InterPro" id="IPR021980">
    <property type="entry name" value="PHTF1/2_N"/>
</dbReference>
<sequence length="146" mass="17081">MTSSLNSNKVLNNEYCRCRLPSIRTGINKNEDHEKKAFLIDVDVVRGSVFAKTKPRHRWSQVVLLGTLRAAFAPFCWDYWCSHLSFRWAVYLMFHFVLQFIQVICFLLIDPDASRVSNNVTLFSPILVHVYLTFELCRYVCADHVF</sequence>
<comment type="caution">
    <text evidence="8">The sequence shown here is derived from an EMBL/GenBank/DDBJ whole genome shotgun (WGS) entry which is preliminary data.</text>
</comment>
<dbReference type="OrthoDB" id="10066656at2759"/>
<accession>A0A8J4WLF1</accession>
<feature type="transmembrane region" description="Helical" evidence="6">
    <location>
        <begin position="86"/>
        <end position="109"/>
    </location>
</feature>
<comment type="subcellular location">
    <subcellularLocation>
        <location evidence="1">Membrane</location>
        <topology evidence="1">Multi-pass membrane protein</topology>
    </subcellularLocation>
</comment>
<evidence type="ECO:0000256" key="6">
    <source>
        <dbReference type="SAM" id="Phobius"/>
    </source>
</evidence>
<keyword evidence="9" id="KW-1185">Reference proteome</keyword>
<protein>
    <recommendedName>
        <fullName evidence="7">PHTF1/2 N-terminal domain-containing protein</fullName>
    </recommendedName>
</protein>
<dbReference type="GO" id="GO:0016020">
    <property type="term" value="C:membrane"/>
    <property type="evidence" value="ECO:0007669"/>
    <property type="project" value="UniProtKB-SubCell"/>
</dbReference>
<feature type="domain" description="PHTF1/2 N-terminal" evidence="7">
    <location>
        <begin position="29"/>
        <end position="136"/>
    </location>
</feature>
<name>A0A8J4WLF1_9TREM</name>
<dbReference type="PANTHER" id="PTHR12680:SF6">
    <property type="entry name" value="PROTEIN PHTF"/>
    <property type="match status" value="1"/>
</dbReference>
<dbReference type="Proteomes" id="UP000748531">
    <property type="component" value="Unassembled WGS sequence"/>
</dbReference>
<dbReference type="InterPro" id="IPR039775">
    <property type="entry name" value="PHTF1/2"/>
</dbReference>
<keyword evidence="4 6" id="KW-0472">Membrane</keyword>
<organism evidence="8 9">
    <name type="scientific">Paragonimus heterotremus</name>
    <dbReference type="NCBI Taxonomy" id="100268"/>
    <lineage>
        <taxon>Eukaryota</taxon>
        <taxon>Metazoa</taxon>
        <taxon>Spiralia</taxon>
        <taxon>Lophotrochozoa</taxon>
        <taxon>Platyhelminthes</taxon>
        <taxon>Trematoda</taxon>
        <taxon>Digenea</taxon>
        <taxon>Plagiorchiida</taxon>
        <taxon>Troglotremata</taxon>
        <taxon>Troglotrematidae</taxon>
        <taxon>Paragonimus</taxon>
    </lineage>
</organism>
<evidence type="ECO:0000259" key="7">
    <source>
        <dbReference type="Pfam" id="PF12129"/>
    </source>
</evidence>
<evidence type="ECO:0000256" key="5">
    <source>
        <dbReference type="ARBA" id="ARBA00023180"/>
    </source>
</evidence>
<dbReference type="Pfam" id="PF12129">
    <property type="entry name" value="PHTF1-2_N"/>
    <property type="match status" value="1"/>
</dbReference>
<gene>
    <name evidence="8" type="ORF">PHET_10299</name>
</gene>
<evidence type="ECO:0000256" key="1">
    <source>
        <dbReference type="ARBA" id="ARBA00004141"/>
    </source>
</evidence>
<dbReference type="GO" id="GO:0005783">
    <property type="term" value="C:endoplasmic reticulum"/>
    <property type="evidence" value="ECO:0007669"/>
    <property type="project" value="InterPro"/>
</dbReference>
<keyword evidence="5" id="KW-0325">Glycoprotein</keyword>
<evidence type="ECO:0000313" key="8">
    <source>
        <dbReference type="EMBL" id="KAF5394765.1"/>
    </source>
</evidence>
<evidence type="ECO:0000256" key="4">
    <source>
        <dbReference type="ARBA" id="ARBA00023136"/>
    </source>
</evidence>
<proteinExistence type="predicted"/>
<keyword evidence="3 6" id="KW-1133">Transmembrane helix</keyword>
<reference evidence="8" key="1">
    <citation type="submission" date="2019-05" db="EMBL/GenBank/DDBJ databases">
        <title>Annotation for the trematode Paragonimus heterotremus.</title>
        <authorList>
            <person name="Choi Y.-J."/>
        </authorList>
    </citation>
    <scope>NUCLEOTIDE SEQUENCE</scope>
    <source>
        <strain evidence="8">LC</strain>
    </source>
</reference>
<evidence type="ECO:0000256" key="3">
    <source>
        <dbReference type="ARBA" id="ARBA00022989"/>
    </source>
</evidence>
<keyword evidence="2 6" id="KW-0812">Transmembrane</keyword>
<dbReference type="AlphaFoldDB" id="A0A8J4WLF1"/>
<evidence type="ECO:0000256" key="2">
    <source>
        <dbReference type="ARBA" id="ARBA00022692"/>
    </source>
</evidence>
<dbReference type="EMBL" id="LUCH01017733">
    <property type="protein sequence ID" value="KAF5394765.1"/>
    <property type="molecule type" value="Genomic_DNA"/>
</dbReference>
<evidence type="ECO:0000313" key="9">
    <source>
        <dbReference type="Proteomes" id="UP000748531"/>
    </source>
</evidence>